<dbReference type="InterPro" id="IPR003447">
    <property type="entry name" value="FEMABX"/>
</dbReference>
<protein>
    <recommendedName>
        <fullName evidence="7">BioF2-like acetyltransferase domain-containing protein</fullName>
    </recommendedName>
</protein>
<name>A0A1F6CSJ1_HANXR</name>
<dbReference type="Gene3D" id="3.40.630.30">
    <property type="match status" value="1"/>
</dbReference>
<dbReference type="InterPro" id="IPR016181">
    <property type="entry name" value="Acyl_CoA_acyltransferase"/>
</dbReference>
<dbReference type="InterPro" id="IPR050644">
    <property type="entry name" value="PG_Glycine_Bridge_Synth"/>
</dbReference>
<dbReference type="GO" id="GO:0071555">
    <property type="term" value="P:cell wall organization"/>
    <property type="evidence" value="ECO:0007669"/>
    <property type="project" value="UniProtKB-KW"/>
</dbReference>
<keyword evidence="3" id="KW-0133">Cell shape</keyword>
<evidence type="ECO:0000256" key="2">
    <source>
        <dbReference type="ARBA" id="ARBA00022679"/>
    </source>
</evidence>
<organism evidence="8 9">
    <name type="scientific">Handelsmanbacteria sp. (strain RIFCSPLOWO2_12_FULL_64_10)</name>
    <dbReference type="NCBI Taxonomy" id="1817868"/>
    <lineage>
        <taxon>Bacteria</taxon>
        <taxon>Candidatus Handelsmaniibacteriota</taxon>
    </lineage>
</organism>
<evidence type="ECO:0000259" key="7">
    <source>
        <dbReference type="Pfam" id="PF13480"/>
    </source>
</evidence>
<feature type="domain" description="BioF2-like acetyltransferase" evidence="7">
    <location>
        <begin position="167"/>
        <end position="305"/>
    </location>
</feature>
<evidence type="ECO:0000256" key="5">
    <source>
        <dbReference type="ARBA" id="ARBA00023315"/>
    </source>
</evidence>
<evidence type="ECO:0000256" key="4">
    <source>
        <dbReference type="ARBA" id="ARBA00022984"/>
    </source>
</evidence>
<evidence type="ECO:0000256" key="1">
    <source>
        <dbReference type="ARBA" id="ARBA00009943"/>
    </source>
</evidence>
<keyword evidence="4" id="KW-0573">Peptidoglycan synthesis</keyword>
<comment type="caution">
    <text evidence="8">The sequence shown here is derived from an EMBL/GenBank/DDBJ whole genome shotgun (WGS) entry which is preliminary data.</text>
</comment>
<dbReference type="InterPro" id="IPR038740">
    <property type="entry name" value="BioF2-like_GNAT_dom"/>
</dbReference>
<accession>A0A1F6CSJ1</accession>
<dbReference type="Proteomes" id="UP000178606">
    <property type="component" value="Unassembled WGS sequence"/>
</dbReference>
<evidence type="ECO:0000256" key="6">
    <source>
        <dbReference type="ARBA" id="ARBA00023316"/>
    </source>
</evidence>
<dbReference type="EMBL" id="MFKF01000155">
    <property type="protein sequence ID" value="OGG52158.1"/>
    <property type="molecule type" value="Genomic_DNA"/>
</dbReference>
<keyword evidence="5" id="KW-0012">Acyltransferase</keyword>
<evidence type="ECO:0000313" key="8">
    <source>
        <dbReference type="EMBL" id="OGG52158.1"/>
    </source>
</evidence>
<dbReference type="SUPFAM" id="SSF55729">
    <property type="entry name" value="Acyl-CoA N-acyltransferases (Nat)"/>
    <property type="match status" value="1"/>
</dbReference>
<gene>
    <name evidence="8" type="ORF">A3F84_17985</name>
</gene>
<dbReference type="PANTHER" id="PTHR36174:SF1">
    <property type="entry name" value="LIPID II:GLYCINE GLYCYLTRANSFERASE"/>
    <property type="match status" value="1"/>
</dbReference>
<reference evidence="8 9" key="1">
    <citation type="journal article" date="2016" name="Nat. Commun.">
        <title>Thousands of microbial genomes shed light on interconnected biogeochemical processes in an aquifer system.</title>
        <authorList>
            <person name="Anantharaman K."/>
            <person name="Brown C.T."/>
            <person name="Hug L.A."/>
            <person name="Sharon I."/>
            <person name="Castelle C.J."/>
            <person name="Probst A.J."/>
            <person name="Thomas B.C."/>
            <person name="Singh A."/>
            <person name="Wilkins M.J."/>
            <person name="Karaoz U."/>
            <person name="Brodie E.L."/>
            <person name="Williams K.H."/>
            <person name="Hubbard S.S."/>
            <person name="Banfield J.F."/>
        </authorList>
    </citation>
    <scope>NUCLEOTIDE SEQUENCE [LARGE SCALE GENOMIC DNA]</scope>
    <source>
        <strain evidence="9">RIFCSPLOWO2_12_FULL_64_10</strain>
    </source>
</reference>
<dbReference type="GO" id="GO:0009252">
    <property type="term" value="P:peptidoglycan biosynthetic process"/>
    <property type="evidence" value="ECO:0007669"/>
    <property type="project" value="UniProtKB-KW"/>
</dbReference>
<dbReference type="PROSITE" id="PS51191">
    <property type="entry name" value="FEMABX"/>
    <property type="match status" value="1"/>
</dbReference>
<proteinExistence type="inferred from homology"/>
<keyword evidence="2" id="KW-0808">Transferase</keyword>
<dbReference type="GO" id="GO:0008360">
    <property type="term" value="P:regulation of cell shape"/>
    <property type="evidence" value="ECO:0007669"/>
    <property type="project" value="UniProtKB-KW"/>
</dbReference>
<evidence type="ECO:0000256" key="3">
    <source>
        <dbReference type="ARBA" id="ARBA00022960"/>
    </source>
</evidence>
<dbReference type="Pfam" id="PF13480">
    <property type="entry name" value="Acetyltransf_6"/>
    <property type="match status" value="1"/>
</dbReference>
<dbReference type="AlphaFoldDB" id="A0A1F6CSJ1"/>
<sequence length="365" mass="41522">MTMTAGLAPRMEAPVRAEARVLNVDPRTDPLWVELVEQHRSDAFHAPGWVRVLTDTYGFDARALVLLDDSGAPAAGIAYCEIDDVMGPRIVSLPFSDFCDPLVSAPDQWGRLAGKLLDKGLPVAVRCLHNRIPIEDGRLALVKQAKWHGLDLRPGLDALWEGLHESSRRAIRKARHSGVAVRVAQGEEGLRAFFEMHLRVRKYKYRLLAQPYLFFQNIWRRFVEAHSGLLMLAEHQGKTVGGILFLEWKDGLYYKFNASCAEDLPFRPNDLLLWEGIQYGKAQGFTRLDLGLSDWDQEGLIRYKRKYATEEKTISFLRHEPVGVLNPQAQRIRQLMPQLTDLFTDVSVPDRVTEQAGEALYRFFV</sequence>
<comment type="similarity">
    <text evidence="1">Belongs to the FemABX family.</text>
</comment>
<dbReference type="GO" id="GO:0016755">
    <property type="term" value="F:aminoacyltransferase activity"/>
    <property type="evidence" value="ECO:0007669"/>
    <property type="project" value="InterPro"/>
</dbReference>
<keyword evidence="6" id="KW-0961">Cell wall biogenesis/degradation</keyword>
<evidence type="ECO:0000313" key="9">
    <source>
        <dbReference type="Proteomes" id="UP000178606"/>
    </source>
</evidence>
<dbReference type="PANTHER" id="PTHR36174">
    <property type="entry name" value="LIPID II:GLYCINE GLYCYLTRANSFERASE"/>
    <property type="match status" value="1"/>
</dbReference>